<dbReference type="InterPro" id="IPR008979">
    <property type="entry name" value="Galactose-bd-like_sf"/>
</dbReference>
<protein>
    <submittedName>
        <fullName evidence="4">Mll5128 protein</fullName>
    </submittedName>
</protein>
<evidence type="ECO:0000259" key="3">
    <source>
        <dbReference type="SMART" id="SM00939"/>
    </source>
</evidence>
<evidence type="ECO:0000313" key="5">
    <source>
        <dbReference type="Proteomes" id="UP000218890"/>
    </source>
</evidence>
<dbReference type="InterPro" id="IPR029058">
    <property type="entry name" value="AB_hydrolase_fold"/>
</dbReference>
<dbReference type="RefSeq" id="WP_096408234.1">
    <property type="nucleotide sequence ID" value="NZ_AP017372.2"/>
</dbReference>
<evidence type="ECO:0000313" key="4">
    <source>
        <dbReference type="EMBL" id="BAU57331.2"/>
    </source>
</evidence>
<dbReference type="Pfam" id="PF08530">
    <property type="entry name" value="PepX_C"/>
    <property type="match status" value="1"/>
</dbReference>
<dbReference type="KEGG" id="hhk:HH1059_06430"/>
<dbReference type="SMART" id="SM00939">
    <property type="entry name" value="PepX_C"/>
    <property type="match status" value="1"/>
</dbReference>
<dbReference type="Proteomes" id="UP000218890">
    <property type="component" value="Chromosome"/>
</dbReference>
<dbReference type="EMBL" id="AP017372">
    <property type="protein sequence ID" value="BAU57331.2"/>
    <property type="molecule type" value="Genomic_DNA"/>
</dbReference>
<dbReference type="PANTHER" id="PTHR43056">
    <property type="entry name" value="PEPTIDASE S9 PROLYL OLIGOPEPTIDASE"/>
    <property type="match status" value="1"/>
</dbReference>
<evidence type="ECO:0000256" key="2">
    <source>
        <dbReference type="SAM" id="MobiDB-lite"/>
    </source>
</evidence>
<dbReference type="InterPro" id="IPR005674">
    <property type="entry name" value="CocE/Ser_esterase"/>
</dbReference>
<feature type="region of interest" description="Disordered" evidence="2">
    <location>
        <begin position="356"/>
        <end position="376"/>
    </location>
</feature>
<evidence type="ECO:0000256" key="1">
    <source>
        <dbReference type="ARBA" id="ARBA00022801"/>
    </source>
</evidence>
<dbReference type="InterPro" id="IPR000383">
    <property type="entry name" value="Xaa-Pro-like_dom"/>
</dbReference>
<sequence>MSTVAVDELPNDVEVIEHQWISVRDGTQLSARIWKPQGADEQPVPAILEFIPYRKRDIKRPRDTQIHHYFAAHGFAGVRVDLRGSGDSQGILTDEYLPQEQDDAEDILAWLAQQPWCSGDIGMMGISWGGFNALQLAARQPPQLKAVIAVAATDDRYADDVHYKGGCLLNDNLSWASVMFAYNSMPPDPEVVGEGWRDMWMQRLEHSGLWVKRWMEHQQRDDYWRQGSICEDYSAIQCPVMIVSGWADGYPNPVFRLVENLESPCKGLVGPWSHIYPHLGLPGPQIGFLQEALRWWEQWLNGTDTGVMNEPPLRVWMQDSVRPRTQYALRPGRWVAEPSWPSPNINLTRLPLSPRHLQWPHESPPESDPDKPVSVQSPLSVGLFGGKWCSFNNGPDLPYDQREEDGGSLVFDTQPLQETVEILGAPTIELELEVNRPVAQVAVRLSDVAEDGKATRVTYGVLNLCHRHGHDNPQLLEPGQREKVRLQLDHIAQSFPAGHRLRLAISTSYWPLTWAPPQPVKLTIYPAGSHLELPVRPPRSEDHQLPALPEAEAAPPPRSTTLERGEGNWIISRDLARDESTLHVIEDEGRKRIEELDLEIERSGREWYRARGDDFTSLNGETLHRRGLRRGNWSVLTETRTLLTCDTSHFHIHATLDAYENDLRVFAKTWHESIPRRYL</sequence>
<dbReference type="InterPro" id="IPR050585">
    <property type="entry name" value="Xaa-Pro_dipeptidyl-ppase/CocE"/>
</dbReference>
<dbReference type="SUPFAM" id="SSF53474">
    <property type="entry name" value="alpha/beta-Hydrolases"/>
    <property type="match status" value="1"/>
</dbReference>
<feature type="region of interest" description="Disordered" evidence="2">
    <location>
        <begin position="534"/>
        <end position="565"/>
    </location>
</feature>
<dbReference type="Gene3D" id="2.60.120.260">
    <property type="entry name" value="Galactose-binding domain-like"/>
    <property type="match status" value="1"/>
</dbReference>
<keyword evidence="1" id="KW-0378">Hydrolase</keyword>
<dbReference type="GO" id="GO:0008239">
    <property type="term" value="F:dipeptidyl-peptidase activity"/>
    <property type="evidence" value="ECO:0007669"/>
    <property type="project" value="InterPro"/>
</dbReference>
<proteinExistence type="predicted"/>
<dbReference type="NCBIfam" id="TIGR00976">
    <property type="entry name" value="CocE_NonD"/>
    <property type="match status" value="1"/>
</dbReference>
<dbReference type="AlphaFoldDB" id="A0A0X8X8C3"/>
<dbReference type="InterPro" id="IPR013736">
    <property type="entry name" value="Xaa-Pro_dipept_C"/>
</dbReference>
<name>A0A0X8X8C3_HALHR</name>
<dbReference type="Gene3D" id="1.10.3020.10">
    <property type="entry name" value="alpha-amino acid ester hydrolase ( Helical cap domain)"/>
    <property type="match status" value="1"/>
</dbReference>
<dbReference type="OrthoDB" id="9806163at2"/>
<accession>A0A0X8X8C3</accession>
<keyword evidence="5" id="KW-1185">Reference proteome</keyword>
<gene>
    <name evidence="4" type="ORF">HH1059_06430</name>
</gene>
<dbReference type="Pfam" id="PF02129">
    <property type="entry name" value="Peptidase_S15"/>
    <property type="match status" value="1"/>
</dbReference>
<dbReference type="PANTHER" id="PTHR43056:SF10">
    <property type="entry name" value="COCE_NOND FAMILY, PUTATIVE (AFU_ORTHOLOGUE AFUA_7G00600)-RELATED"/>
    <property type="match status" value="1"/>
</dbReference>
<dbReference type="SUPFAM" id="SSF49785">
    <property type="entry name" value="Galactose-binding domain-like"/>
    <property type="match status" value="1"/>
</dbReference>
<organism evidence="4 5">
    <name type="scientific">Halorhodospira halochloris</name>
    <name type="common">Ectothiorhodospira halochloris</name>
    <dbReference type="NCBI Taxonomy" id="1052"/>
    <lineage>
        <taxon>Bacteria</taxon>
        <taxon>Pseudomonadati</taxon>
        <taxon>Pseudomonadota</taxon>
        <taxon>Gammaproteobacteria</taxon>
        <taxon>Chromatiales</taxon>
        <taxon>Ectothiorhodospiraceae</taxon>
        <taxon>Halorhodospira</taxon>
    </lineage>
</organism>
<feature type="domain" description="Xaa-Pro dipeptidyl-peptidase C-terminal" evidence="3">
    <location>
        <begin position="293"/>
        <end position="554"/>
    </location>
</feature>
<dbReference type="Gene3D" id="3.40.50.1820">
    <property type="entry name" value="alpha/beta hydrolase"/>
    <property type="match status" value="1"/>
</dbReference>
<reference evidence="4" key="1">
    <citation type="submission" date="2016-02" db="EMBL/GenBank/DDBJ databases">
        <title>Halorhodospira halochloris DSM-1059 complete genome, version 2.</title>
        <authorList>
            <person name="Tsukatani Y."/>
        </authorList>
    </citation>
    <scope>NUCLEOTIDE SEQUENCE</scope>
    <source>
        <strain evidence="4">DSM 1059</strain>
    </source>
</reference>